<dbReference type="Pfam" id="PF10230">
    <property type="entry name" value="LIDHydrolase"/>
    <property type="match status" value="1"/>
</dbReference>
<dbReference type="GO" id="GO:0005811">
    <property type="term" value="C:lipid droplet"/>
    <property type="evidence" value="ECO:0007669"/>
    <property type="project" value="InterPro"/>
</dbReference>
<proteinExistence type="predicted"/>
<gene>
    <name evidence="2" type="ORF">AAFF_G00148770</name>
</gene>
<protein>
    <recommendedName>
        <fullName evidence="4">Lipid droplet-associated hydrolase</fullName>
    </recommendedName>
</protein>
<dbReference type="GO" id="GO:0019915">
    <property type="term" value="P:lipid storage"/>
    <property type="evidence" value="ECO:0007669"/>
    <property type="project" value="InterPro"/>
</dbReference>
<evidence type="ECO:0008006" key="4">
    <source>
        <dbReference type="Google" id="ProtNLM"/>
    </source>
</evidence>
<reference evidence="2" key="1">
    <citation type="journal article" date="2023" name="Science">
        <title>Genome structures resolve the early diversification of teleost fishes.</title>
        <authorList>
            <person name="Parey E."/>
            <person name="Louis A."/>
            <person name="Montfort J."/>
            <person name="Bouchez O."/>
            <person name="Roques C."/>
            <person name="Iampietro C."/>
            <person name="Lluch J."/>
            <person name="Castinel A."/>
            <person name="Donnadieu C."/>
            <person name="Desvignes T."/>
            <person name="Floi Bucao C."/>
            <person name="Jouanno E."/>
            <person name="Wen M."/>
            <person name="Mejri S."/>
            <person name="Dirks R."/>
            <person name="Jansen H."/>
            <person name="Henkel C."/>
            <person name="Chen W.J."/>
            <person name="Zahm M."/>
            <person name="Cabau C."/>
            <person name="Klopp C."/>
            <person name="Thompson A.W."/>
            <person name="Robinson-Rechavi M."/>
            <person name="Braasch I."/>
            <person name="Lecointre G."/>
            <person name="Bobe J."/>
            <person name="Postlethwait J.H."/>
            <person name="Berthelot C."/>
            <person name="Roest Crollius H."/>
            <person name="Guiguen Y."/>
        </authorList>
    </citation>
    <scope>NUCLEOTIDE SEQUENCE</scope>
    <source>
        <strain evidence="2">NC1722</strain>
    </source>
</reference>
<keyword evidence="3" id="KW-1185">Reference proteome</keyword>
<accession>A0AAD7W911</accession>
<keyword evidence="1" id="KW-0378">Hydrolase</keyword>
<dbReference type="GO" id="GO:0016298">
    <property type="term" value="F:lipase activity"/>
    <property type="evidence" value="ECO:0007669"/>
    <property type="project" value="InterPro"/>
</dbReference>
<organism evidence="2 3">
    <name type="scientific">Aldrovandia affinis</name>
    <dbReference type="NCBI Taxonomy" id="143900"/>
    <lineage>
        <taxon>Eukaryota</taxon>
        <taxon>Metazoa</taxon>
        <taxon>Chordata</taxon>
        <taxon>Craniata</taxon>
        <taxon>Vertebrata</taxon>
        <taxon>Euteleostomi</taxon>
        <taxon>Actinopterygii</taxon>
        <taxon>Neopterygii</taxon>
        <taxon>Teleostei</taxon>
        <taxon>Notacanthiformes</taxon>
        <taxon>Halosauridae</taxon>
        <taxon>Aldrovandia</taxon>
    </lineage>
</organism>
<sequence length="169" mass="18900">MLPDVDRWTEKISKAFGSFCFHLKRKKRVSVHNRAPEMGPPSAEDKSEGYTEHLYCSGAATEVLKFGPRDLHHASSLHSTPRVVFILIPGNPGVVGFYSAFMRTVHEAFGRRFPVWAVSHAGHCDPPDTMGMTADSPRMRIEDVFGLNGQVEHKLAFLREHVPGTPSWC</sequence>
<dbReference type="PANTHER" id="PTHR13390:SF0">
    <property type="entry name" value="LIPID DROPLET-ASSOCIATED HYDROLASE"/>
    <property type="match status" value="1"/>
</dbReference>
<dbReference type="EMBL" id="JAINUG010000203">
    <property type="protein sequence ID" value="KAJ8387943.1"/>
    <property type="molecule type" value="Genomic_DNA"/>
</dbReference>
<evidence type="ECO:0000256" key="1">
    <source>
        <dbReference type="ARBA" id="ARBA00022801"/>
    </source>
</evidence>
<name>A0AAD7W911_9TELE</name>
<dbReference type="PANTHER" id="PTHR13390">
    <property type="entry name" value="LIPASE"/>
    <property type="match status" value="1"/>
</dbReference>
<comment type="caution">
    <text evidence="2">The sequence shown here is derived from an EMBL/GenBank/DDBJ whole genome shotgun (WGS) entry which is preliminary data.</text>
</comment>
<dbReference type="AlphaFoldDB" id="A0AAD7W911"/>
<evidence type="ECO:0000313" key="3">
    <source>
        <dbReference type="Proteomes" id="UP001221898"/>
    </source>
</evidence>
<dbReference type="InterPro" id="IPR019363">
    <property type="entry name" value="LDAH"/>
</dbReference>
<evidence type="ECO:0000313" key="2">
    <source>
        <dbReference type="EMBL" id="KAJ8387943.1"/>
    </source>
</evidence>
<dbReference type="Proteomes" id="UP001221898">
    <property type="component" value="Unassembled WGS sequence"/>
</dbReference>